<evidence type="ECO:0000256" key="1">
    <source>
        <dbReference type="SAM" id="MobiDB-lite"/>
    </source>
</evidence>
<comment type="caution">
    <text evidence="2">The sequence shown here is derived from an EMBL/GenBank/DDBJ whole genome shotgun (WGS) entry which is preliminary data.</text>
</comment>
<organism evidence="2 3">
    <name type="scientific">Seminavis robusta</name>
    <dbReference type="NCBI Taxonomy" id="568900"/>
    <lineage>
        <taxon>Eukaryota</taxon>
        <taxon>Sar</taxon>
        <taxon>Stramenopiles</taxon>
        <taxon>Ochrophyta</taxon>
        <taxon>Bacillariophyta</taxon>
        <taxon>Bacillariophyceae</taxon>
        <taxon>Bacillariophycidae</taxon>
        <taxon>Naviculales</taxon>
        <taxon>Naviculaceae</taxon>
        <taxon>Seminavis</taxon>
    </lineage>
</organism>
<feature type="region of interest" description="Disordered" evidence="1">
    <location>
        <begin position="504"/>
        <end position="542"/>
    </location>
</feature>
<dbReference type="AlphaFoldDB" id="A0A9N8H628"/>
<proteinExistence type="predicted"/>
<reference evidence="2" key="1">
    <citation type="submission" date="2020-06" db="EMBL/GenBank/DDBJ databases">
        <authorList>
            <consortium name="Plant Systems Biology data submission"/>
        </authorList>
    </citation>
    <scope>NUCLEOTIDE SEQUENCE</scope>
    <source>
        <strain evidence="2">D6</strain>
    </source>
</reference>
<name>A0A9N8H628_9STRA</name>
<evidence type="ECO:0000313" key="2">
    <source>
        <dbReference type="EMBL" id="CAB9502301.1"/>
    </source>
</evidence>
<dbReference type="EMBL" id="CAICTM010000132">
    <property type="protein sequence ID" value="CAB9502301.1"/>
    <property type="molecule type" value="Genomic_DNA"/>
</dbReference>
<protein>
    <submittedName>
        <fullName evidence="2">Uncharacterized protein</fullName>
    </submittedName>
</protein>
<feature type="compositionally biased region" description="Basic residues" evidence="1">
    <location>
        <begin position="512"/>
        <end position="533"/>
    </location>
</feature>
<gene>
    <name evidence="2" type="ORF">SEMRO_133_G062860.1</name>
</gene>
<accession>A0A9N8H628</accession>
<keyword evidence="3" id="KW-1185">Reference proteome</keyword>
<evidence type="ECO:0000313" key="3">
    <source>
        <dbReference type="Proteomes" id="UP001153069"/>
    </source>
</evidence>
<dbReference type="Proteomes" id="UP001153069">
    <property type="component" value="Unassembled WGS sequence"/>
</dbReference>
<sequence>MNIDDAAVRTLQSSTPLHVLTISRATLPLVRMAYDQDPLALTDDVLQDAFSKGARQDVVQFLVQKKGTDSYQVSHMMGQVFLEAISVLQPPQPAQPADNTTTTTTGDTISQACQALQRLNDLCHAFPESLINTDPNKLCPVSIVLGCTAFPMELLESMIRLVPTNESRFTLRGDGNLPTDHTAFFNAMRHEFDDRCMAAIGLILTKVSEFHCRWEHWTERTFQQFLTHLFASTCAVREMHMDIWPFSFDKTLAQLMTPVPSSSSQQKCNLRDISISFVGTERKPDFSILTPLLQLNCFDGVEIYIAKPWKVNSFICDTLCKLMGQGRLQSLDLIAQTDSDTLFLPLIHAAHKSQNLCDLRLQNLQHPGAVKRAQETVLSHLEQSNTKLEVALISDSYLTSDTILEHSGTRMQAHVNPEWFLERKQGNPQQRQIDYWTLLNICGRARARDTKHMPQKELCAIVSQEALEECLEFLDIPVTAKQDFITNMQYGLLREAPTIWLPKSNNTISTRQSKRKRKHSTKGTRKSTRKRRSTTTAIKSEP</sequence>